<dbReference type="AlphaFoldDB" id="A0A0L0FBM3"/>
<dbReference type="Gene3D" id="1.10.520.10">
    <property type="match status" value="1"/>
</dbReference>
<dbReference type="GO" id="GO:0004601">
    <property type="term" value="F:peroxidase activity"/>
    <property type="evidence" value="ECO:0007669"/>
    <property type="project" value="InterPro"/>
</dbReference>
<dbReference type="InterPro" id="IPR010255">
    <property type="entry name" value="Haem_peroxidase_sf"/>
</dbReference>
<evidence type="ECO:0000313" key="2">
    <source>
        <dbReference type="EMBL" id="KNC74145.1"/>
    </source>
</evidence>
<keyword evidence="3" id="KW-1185">Reference proteome</keyword>
<dbReference type="OrthoDB" id="2113341at2759"/>
<dbReference type="SUPFAM" id="SSF48113">
    <property type="entry name" value="Heme-dependent peroxidases"/>
    <property type="match status" value="1"/>
</dbReference>
<gene>
    <name evidence="2" type="ORF">SARC_13301</name>
</gene>
<feature type="region of interest" description="Disordered" evidence="1">
    <location>
        <begin position="189"/>
        <end position="215"/>
    </location>
</feature>
<protein>
    <submittedName>
        <fullName evidence="2">Uncharacterized protein</fullName>
    </submittedName>
</protein>
<evidence type="ECO:0000256" key="1">
    <source>
        <dbReference type="SAM" id="MobiDB-lite"/>
    </source>
</evidence>
<feature type="non-terminal residue" evidence="2">
    <location>
        <position position="1"/>
    </location>
</feature>
<dbReference type="Proteomes" id="UP000054560">
    <property type="component" value="Unassembled WGS sequence"/>
</dbReference>
<dbReference type="GO" id="GO:0006979">
    <property type="term" value="P:response to oxidative stress"/>
    <property type="evidence" value="ECO:0007669"/>
    <property type="project" value="InterPro"/>
</dbReference>
<dbReference type="EMBL" id="KQ244714">
    <property type="protein sequence ID" value="KNC74145.1"/>
    <property type="molecule type" value="Genomic_DNA"/>
</dbReference>
<proteinExistence type="predicted"/>
<sequence length="290" mass="31973">EDLIISELLTQIAVDIVAGADGKPDSFTDIFRDDWEWYIISNFDDQTYTPERVEKPGFNGSIIGMSSEPSAEKSGAGFTGWKVQAMRGCEVIEGSHKDTANPCRDDKEGFIRIPSDFYLIEDDSLRGPAEDFADDHELFTEEFAKTFNHVLHLGIDRCGGDDGDNKRDGEEVCMISNENTDQGVCVISDGVPDNSSDRVSDDSSDRVSDDSSGRVSDDLFDEVSDSCEDIKTIAKLVYTFSQEEIGTGCSNIQNVLVHAGGGAVDLPRDCRDGYRRTLLEKSGSVRYKRT</sequence>
<feature type="compositionally biased region" description="Basic and acidic residues" evidence="1">
    <location>
        <begin position="195"/>
        <end position="215"/>
    </location>
</feature>
<reference evidence="2 3" key="1">
    <citation type="submission" date="2011-02" db="EMBL/GenBank/DDBJ databases">
        <title>The Genome Sequence of Sphaeroforma arctica JP610.</title>
        <authorList>
            <consortium name="The Broad Institute Genome Sequencing Platform"/>
            <person name="Russ C."/>
            <person name="Cuomo C."/>
            <person name="Young S.K."/>
            <person name="Zeng Q."/>
            <person name="Gargeya S."/>
            <person name="Alvarado L."/>
            <person name="Berlin A."/>
            <person name="Chapman S.B."/>
            <person name="Chen Z."/>
            <person name="Freedman E."/>
            <person name="Gellesch M."/>
            <person name="Goldberg J."/>
            <person name="Griggs A."/>
            <person name="Gujja S."/>
            <person name="Heilman E."/>
            <person name="Heiman D."/>
            <person name="Howarth C."/>
            <person name="Mehta T."/>
            <person name="Neiman D."/>
            <person name="Pearson M."/>
            <person name="Roberts A."/>
            <person name="Saif S."/>
            <person name="Shea T."/>
            <person name="Shenoy N."/>
            <person name="Sisk P."/>
            <person name="Stolte C."/>
            <person name="Sykes S."/>
            <person name="White J."/>
            <person name="Yandava C."/>
            <person name="Burger G."/>
            <person name="Gray M.W."/>
            <person name="Holland P.W.H."/>
            <person name="King N."/>
            <person name="Lang F.B.F."/>
            <person name="Roger A.J."/>
            <person name="Ruiz-Trillo I."/>
            <person name="Haas B."/>
            <person name="Nusbaum C."/>
            <person name="Birren B."/>
        </authorList>
    </citation>
    <scope>NUCLEOTIDE SEQUENCE [LARGE SCALE GENOMIC DNA]</scope>
    <source>
        <strain evidence="2 3">JP610</strain>
    </source>
</reference>
<name>A0A0L0FBM3_9EUKA</name>
<organism evidence="2 3">
    <name type="scientific">Sphaeroforma arctica JP610</name>
    <dbReference type="NCBI Taxonomy" id="667725"/>
    <lineage>
        <taxon>Eukaryota</taxon>
        <taxon>Ichthyosporea</taxon>
        <taxon>Ichthyophonida</taxon>
        <taxon>Sphaeroforma</taxon>
    </lineage>
</organism>
<dbReference type="GeneID" id="25913805"/>
<evidence type="ECO:0000313" key="3">
    <source>
        <dbReference type="Proteomes" id="UP000054560"/>
    </source>
</evidence>
<accession>A0A0L0FBM3</accession>
<dbReference type="RefSeq" id="XP_014148047.1">
    <property type="nucleotide sequence ID" value="XM_014292572.1"/>
</dbReference>
<dbReference type="GO" id="GO:0020037">
    <property type="term" value="F:heme binding"/>
    <property type="evidence" value="ECO:0007669"/>
    <property type="project" value="InterPro"/>
</dbReference>
<dbReference type="Gene3D" id="1.10.420.10">
    <property type="entry name" value="Peroxidase, domain 2"/>
    <property type="match status" value="1"/>
</dbReference>